<dbReference type="Proteomes" id="UP001305746">
    <property type="component" value="Unassembled WGS sequence"/>
</dbReference>
<evidence type="ECO:0000313" key="19">
    <source>
        <dbReference type="EMBL" id="MEA1080628.1"/>
    </source>
</evidence>
<feature type="chain" id="PRO_5046984179" description="Lipase chaperone" evidence="18">
    <location>
        <begin position="28"/>
        <end position="376"/>
    </location>
</feature>
<keyword evidence="11" id="KW-0472">Membrane</keyword>
<keyword evidence="18" id="KW-0732">Signal</keyword>
<evidence type="ECO:0000256" key="11">
    <source>
        <dbReference type="ARBA" id="ARBA00023136"/>
    </source>
</evidence>
<evidence type="ECO:0000256" key="17">
    <source>
        <dbReference type="SAM" id="MobiDB-lite"/>
    </source>
</evidence>
<feature type="coiled-coil region" evidence="16">
    <location>
        <begin position="311"/>
        <end position="338"/>
    </location>
</feature>
<sequence length="376" mass="41108">MTQRAPRPRRWLAACVLPALVAGSAWWLYQPAPTAHTDAHTDARPALASPASTGGRAPSPSTPATSTAPSLALDPPAPDDPVAARTPVSLGPEPFAGSLAGTDIDGALKANSTGELIVDLETRDFFDYFLSSVGEVAPEQALDQIRTLATTSLPPAAAEQAMTLLDQYLAYKQQALALESAPLDPARQGDPDYQQQMLRQAFTDLKRLRQSVFSPEAHAAFFGLEEAYGEYTLATLDIARRTDLSPSAKTALVAWHREQLPAPLRQTEQRLIESNQSNQQRIEIMTTASSPEQAGQQLREQGMSVEAATGVTDYLREREGFERRYQEYREALTHLQTAGLAEADLAAQRTRLLHQHFPDEQQQTWARLEMLGSKAP</sequence>
<evidence type="ECO:0000256" key="3">
    <source>
        <dbReference type="ARBA" id="ARBA00010358"/>
    </source>
</evidence>
<evidence type="ECO:0000256" key="5">
    <source>
        <dbReference type="ARBA" id="ARBA00022475"/>
    </source>
</evidence>
<accession>A0ABU5NXU5</accession>
<feature type="signal peptide" evidence="18">
    <location>
        <begin position="1"/>
        <end position="27"/>
    </location>
</feature>
<feature type="compositionally biased region" description="Low complexity" evidence="17">
    <location>
        <begin position="57"/>
        <end position="88"/>
    </location>
</feature>
<comment type="function">
    <text evidence="1">May be involved in the folding of the extracellular lipase during its passage through the periplasm.</text>
</comment>
<evidence type="ECO:0000256" key="7">
    <source>
        <dbReference type="ARBA" id="ARBA00022692"/>
    </source>
</evidence>
<keyword evidence="6" id="KW-0997">Cell inner membrane</keyword>
<evidence type="ECO:0000256" key="8">
    <source>
        <dbReference type="ARBA" id="ARBA00022963"/>
    </source>
</evidence>
<keyword evidence="20" id="KW-1185">Reference proteome</keyword>
<name>A0ABU5NXU5_9GAMM</name>
<evidence type="ECO:0000256" key="15">
    <source>
        <dbReference type="ARBA" id="ARBA00033028"/>
    </source>
</evidence>
<evidence type="ECO:0000256" key="6">
    <source>
        <dbReference type="ARBA" id="ARBA00022519"/>
    </source>
</evidence>
<keyword evidence="8" id="KW-0442">Lipid degradation</keyword>
<evidence type="ECO:0000256" key="12">
    <source>
        <dbReference type="ARBA" id="ARBA00023186"/>
    </source>
</evidence>
<comment type="similarity">
    <text evidence="3">Belongs to the lipase chaperone family.</text>
</comment>
<dbReference type="RefSeq" id="WP_322855120.1">
    <property type="nucleotide sequence ID" value="NZ_JAYDCJ010000003.1"/>
</dbReference>
<evidence type="ECO:0000256" key="10">
    <source>
        <dbReference type="ARBA" id="ARBA00023098"/>
    </source>
</evidence>
<organism evidence="19 20">
    <name type="scientific">Marinobacter qingdaonensis</name>
    <dbReference type="NCBI Taxonomy" id="3108486"/>
    <lineage>
        <taxon>Bacteria</taxon>
        <taxon>Pseudomonadati</taxon>
        <taxon>Pseudomonadota</taxon>
        <taxon>Gammaproteobacteria</taxon>
        <taxon>Pseudomonadales</taxon>
        <taxon>Marinobacteraceae</taxon>
        <taxon>Marinobacter</taxon>
    </lineage>
</organism>
<protein>
    <recommendedName>
        <fullName evidence="4">Lipase chaperone</fullName>
    </recommendedName>
    <alternativeName>
        <fullName evidence="15">Lipase foldase</fullName>
    </alternativeName>
    <alternativeName>
        <fullName evidence="13">Lipase helper protein</fullName>
    </alternativeName>
    <alternativeName>
        <fullName evidence="14">Lipase modulator</fullName>
    </alternativeName>
</protein>
<keyword evidence="5" id="KW-1003">Cell membrane</keyword>
<feature type="region of interest" description="Disordered" evidence="17">
    <location>
        <begin position="45"/>
        <end position="96"/>
    </location>
</feature>
<dbReference type="SUPFAM" id="SSF158855">
    <property type="entry name" value="Lipase chaperone-like"/>
    <property type="match status" value="1"/>
</dbReference>
<evidence type="ECO:0000256" key="18">
    <source>
        <dbReference type="SAM" id="SignalP"/>
    </source>
</evidence>
<gene>
    <name evidence="19" type="ORF">U5822_08095</name>
</gene>
<evidence type="ECO:0000256" key="13">
    <source>
        <dbReference type="ARBA" id="ARBA00030948"/>
    </source>
</evidence>
<comment type="subcellular location">
    <subcellularLocation>
        <location evidence="2">Cell inner membrane</location>
        <topology evidence="2">Single-pass membrane protein</topology>
        <orientation evidence="2">Periplasmic side</orientation>
    </subcellularLocation>
</comment>
<evidence type="ECO:0000256" key="1">
    <source>
        <dbReference type="ARBA" id="ARBA00003280"/>
    </source>
</evidence>
<evidence type="ECO:0000256" key="4">
    <source>
        <dbReference type="ARBA" id="ARBA00019692"/>
    </source>
</evidence>
<evidence type="ECO:0000256" key="9">
    <source>
        <dbReference type="ARBA" id="ARBA00022989"/>
    </source>
</evidence>
<reference evidence="19 20" key="1">
    <citation type="submission" date="2023-12" db="EMBL/GenBank/DDBJ databases">
        <title>Marinobacter qingdaonensis sp. nov., isolated from the intertidal sediment of Qingdao, PR China.</title>
        <authorList>
            <person name="Li Y."/>
        </authorList>
    </citation>
    <scope>NUCLEOTIDE SEQUENCE [LARGE SCALE GENOMIC DNA]</scope>
    <source>
        <strain evidence="19 20">ASW11-75</strain>
    </source>
</reference>
<keyword evidence="16" id="KW-0175">Coiled coil</keyword>
<keyword evidence="12" id="KW-0143">Chaperone</keyword>
<dbReference type="Pfam" id="PF03280">
    <property type="entry name" value="Lipase_chap"/>
    <property type="match status" value="1"/>
</dbReference>
<dbReference type="InterPro" id="IPR004961">
    <property type="entry name" value="Lipase_chaperone"/>
</dbReference>
<evidence type="ECO:0000256" key="16">
    <source>
        <dbReference type="SAM" id="Coils"/>
    </source>
</evidence>
<comment type="caution">
    <text evidence="19">The sequence shown here is derived from an EMBL/GenBank/DDBJ whole genome shotgun (WGS) entry which is preliminary data.</text>
</comment>
<evidence type="ECO:0000313" key="20">
    <source>
        <dbReference type="Proteomes" id="UP001305746"/>
    </source>
</evidence>
<keyword evidence="9" id="KW-1133">Transmembrane helix</keyword>
<evidence type="ECO:0000256" key="14">
    <source>
        <dbReference type="ARBA" id="ARBA00031542"/>
    </source>
</evidence>
<keyword evidence="7" id="KW-0812">Transmembrane</keyword>
<keyword evidence="10" id="KW-0443">Lipid metabolism</keyword>
<dbReference type="EMBL" id="JAYDCJ010000003">
    <property type="protein sequence ID" value="MEA1080628.1"/>
    <property type="molecule type" value="Genomic_DNA"/>
</dbReference>
<evidence type="ECO:0000256" key="2">
    <source>
        <dbReference type="ARBA" id="ARBA00004383"/>
    </source>
</evidence>
<proteinExistence type="inferred from homology"/>